<feature type="transmembrane region" description="Helical" evidence="2">
    <location>
        <begin position="147"/>
        <end position="172"/>
    </location>
</feature>
<protein>
    <recommendedName>
        <fullName evidence="5">Transmembrane protein</fullName>
    </recommendedName>
</protein>
<dbReference type="AlphaFoldDB" id="A0AAD7A195"/>
<feature type="transmembrane region" description="Helical" evidence="2">
    <location>
        <begin position="12"/>
        <end position="30"/>
    </location>
</feature>
<reference evidence="3" key="1">
    <citation type="submission" date="2023-03" db="EMBL/GenBank/DDBJ databases">
        <title>Massive genome expansion in bonnet fungi (Mycena s.s.) driven by repeated elements and novel gene families across ecological guilds.</title>
        <authorList>
            <consortium name="Lawrence Berkeley National Laboratory"/>
            <person name="Harder C.B."/>
            <person name="Miyauchi S."/>
            <person name="Viragh M."/>
            <person name="Kuo A."/>
            <person name="Thoen E."/>
            <person name="Andreopoulos B."/>
            <person name="Lu D."/>
            <person name="Skrede I."/>
            <person name="Drula E."/>
            <person name="Henrissat B."/>
            <person name="Morin E."/>
            <person name="Kohler A."/>
            <person name="Barry K."/>
            <person name="LaButti K."/>
            <person name="Morin E."/>
            <person name="Salamov A."/>
            <person name="Lipzen A."/>
            <person name="Mereny Z."/>
            <person name="Hegedus B."/>
            <person name="Baldrian P."/>
            <person name="Stursova M."/>
            <person name="Weitz H."/>
            <person name="Taylor A."/>
            <person name="Grigoriev I.V."/>
            <person name="Nagy L.G."/>
            <person name="Martin F."/>
            <person name="Kauserud H."/>
        </authorList>
    </citation>
    <scope>NUCLEOTIDE SEQUENCE</scope>
    <source>
        <strain evidence="3">CBHHK002</strain>
    </source>
</reference>
<evidence type="ECO:0000256" key="2">
    <source>
        <dbReference type="SAM" id="Phobius"/>
    </source>
</evidence>
<feature type="transmembrane region" description="Helical" evidence="2">
    <location>
        <begin position="75"/>
        <end position="98"/>
    </location>
</feature>
<keyword evidence="2" id="KW-0812">Transmembrane</keyword>
<sequence>MLRCLRSSAQGRILILRLLLISNVVLLPFLSPPVWLGPSITVFHHILVLFKPVNVKVDIFLVLGEVASLLIPIVFANYLLVIIVGSLNVVFMCLTLYFRLMGDWRGKTDFFSGCDVSGMKSGHRPWAIIFGYQSLAPLVRGESPVIIIIRTCVLIGLTLGIPVFGIYVMFLVPMSSQTMTRDIKVSQSWSFGFTTMDMWLFKELPVQQNITILLLYVEGSREGSPRDLNVAAQGCLTTNSSLSGQLTATVTCPFPWWLAPPGGILLSANFTDPWGILYVKAGQGDISDVDAYTEPIPLVAGARLTAILGLTARKIFSNSAIDLLGLTTLFRTIATNFVLHRQADPAPPNVTDTVTLRLRIRGDVFGVTRAAEDFADTSVLAGFATLGGFWTFTNGAFALIFGANILYFLWKTRPLSALGIIHIFQKRKLIQNWNDDFPLLHTEGGLPGSESAGIVAFLRERLLDVDSANSKPKDAEAFPRSTISPPVVSEKDAGADEIHSPSTPVERRDPPTTCEVRTSTCRSVCLSQTE</sequence>
<accession>A0AAD7A195</accession>
<dbReference type="EMBL" id="JARIHO010000019">
    <property type="protein sequence ID" value="KAJ7347510.1"/>
    <property type="molecule type" value="Genomic_DNA"/>
</dbReference>
<feature type="region of interest" description="Disordered" evidence="1">
    <location>
        <begin position="470"/>
        <end position="515"/>
    </location>
</feature>
<evidence type="ECO:0000313" key="4">
    <source>
        <dbReference type="Proteomes" id="UP001218218"/>
    </source>
</evidence>
<keyword evidence="2" id="KW-0472">Membrane</keyword>
<name>A0AAD7A195_9AGAR</name>
<evidence type="ECO:0000313" key="3">
    <source>
        <dbReference type="EMBL" id="KAJ7347510.1"/>
    </source>
</evidence>
<feature type="compositionally biased region" description="Basic and acidic residues" evidence="1">
    <location>
        <begin position="489"/>
        <end position="510"/>
    </location>
</feature>
<evidence type="ECO:0000256" key="1">
    <source>
        <dbReference type="SAM" id="MobiDB-lite"/>
    </source>
</evidence>
<feature type="transmembrane region" description="Helical" evidence="2">
    <location>
        <begin position="389"/>
        <end position="410"/>
    </location>
</feature>
<evidence type="ECO:0008006" key="5">
    <source>
        <dbReference type="Google" id="ProtNLM"/>
    </source>
</evidence>
<comment type="caution">
    <text evidence="3">The sequence shown here is derived from an EMBL/GenBank/DDBJ whole genome shotgun (WGS) entry which is preliminary data.</text>
</comment>
<keyword evidence="4" id="KW-1185">Reference proteome</keyword>
<proteinExistence type="predicted"/>
<gene>
    <name evidence="3" type="ORF">DFH08DRAFT_960826</name>
</gene>
<keyword evidence="2" id="KW-1133">Transmembrane helix</keyword>
<dbReference type="Proteomes" id="UP001218218">
    <property type="component" value="Unassembled WGS sequence"/>
</dbReference>
<organism evidence="3 4">
    <name type="scientific">Mycena albidolilacea</name>
    <dbReference type="NCBI Taxonomy" id="1033008"/>
    <lineage>
        <taxon>Eukaryota</taxon>
        <taxon>Fungi</taxon>
        <taxon>Dikarya</taxon>
        <taxon>Basidiomycota</taxon>
        <taxon>Agaricomycotina</taxon>
        <taxon>Agaricomycetes</taxon>
        <taxon>Agaricomycetidae</taxon>
        <taxon>Agaricales</taxon>
        <taxon>Marasmiineae</taxon>
        <taxon>Mycenaceae</taxon>
        <taxon>Mycena</taxon>
    </lineage>
</organism>